<name>A0A6G8AME3_9ENTE</name>
<dbReference type="RefSeq" id="WP_166007296.1">
    <property type="nucleotide sequence ID" value="NZ_CP049886.1"/>
</dbReference>
<organism evidence="1 2">
    <name type="scientific">Vagococcus coleopterorum</name>
    <dbReference type="NCBI Taxonomy" id="2714946"/>
    <lineage>
        <taxon>Bacteria</taxon>
        <taxon>Bacillati</taxon>
        <taxon>Bacillota</taxon>
        <taxon>Bacilli</taxon>
        <taxon>Lactobacillales</taxon>
        <taxon>Enterococcaceae</taxon>
        <taxon>Vagococcus</taxon>
    </lineage>
</organism>
<dbReference type="EMBL" id="CP049886">
    <property type="protein sequence ID" value="QIL46129.1"/>
    <property type="molecule type" value="Genomic_DNA"/>
</dbReference>
<evidence type="ECO:0000313" key="1">
    <source>
        <dbReference type="EMBL" id="QIL46129.1"/>
    </source>
</evidence>
<protein>
    <submittedName>
        <fullName evidence="1">Uncharacterized protein</fullName>
    </submittedName>
</protein>
<keyword evidence="2" id="KW-1185">Reference proteome</keyword>
<sequence>MSADFIYLHLDTISNSLFARGLSVEDFSSSLPEVPAQILLLDANETEGEYEPHTGLRVIRGKTEVTRYFFQKSKQRDAQMKWLDFKDVDLLQQLTSMEIAELLYFGHMMTQLRSPFFYKLQNKYVYFEKPGDITKVYYRHMEDFYRLMSHKITNVVYNKVNRRKSLFKASSEVSPIDPEAMKAMKLAFQEGVIFDTRQTYLIDDLYRIPLYVGDDRVKAIAPRHLKEENRVGEIIYNFAEDSWQIDILDPWLATKIKQA</sequence>
<proteinExistence type="predicted"/>
<accession>A0A6G8AME3</accession>
<dbReference type="AlphaFoldDB" id="A0A6G8AME3"/>
<dbReference type="KEGG" id="vah:G7081_03110"/>
<dbReference type="Proteomes" id="UP000500890">
    <property type="component" value="Chromosome"/>
</dbReference>
<evidence type="ECO:0000313" key="2">
    <source>
        <dbReference type="Proteomes" id="UP000500890"/>
    </source>
</evidence>
<reference evidence="1 2" key="1">
    <citation type="submission" date="2020-03" db="EMBL/GenBank/DDBJ databases">
        <title>Vagococcus sp. nov., isolated from beetles.</title>
        <authorList>
            <person name="Hyun D.-W."/>
            <person name="Bae J.-W."/>
        </authorList>
    </citation>
    <scope>NUCLEOTIDE SEQUENCE [LARGE SCALE GENOMIC DNA]</scope>
    <source>
        <strain evidence="1 2">HDW17A</strain>
    </source>
</reference>
<gene>
    <name evidence="1" type="ORF">G7081_03110</name>
</gene>